<dbReference type="PANTHER" id="PTHR30294:SF45">
    <property type="entry name" value="LINEARMYCIN RESISTANCE PERMEASE PROTEIN LNRN"/>
    <property type="match status" value="1"/>
</dbReference>
<feature type="transmembrane region" description="Helical" evidence="8">
    <location>
        <begin position="219"/>
        <end position="242"/>
    </location>
</feature>
<evidence type="ECO:0000256" key="2">
    <source>
        <dbReference type="ARBA" id="ARBA00007783"/>
    </source>
</evidence>
<keyword evidence="7 8" id="KW-0472">Membrane</keyword>
<evidence type="ECO:0000259" key="9">
    <source>
        <dbReference type="PROSITE" id="PS51012"/>
    </source>
</evidence>
<dbReference type="RefSeq" id="WP_190996635.1">
    <property type="nucleotide sequence ID" value="NZ_JACXSI010000002.1"/>
</dbReference>
<feature type="transmembrane region" description="Helical" evidence="8">
    <location>
        <begin position="12"/>
        <end position="33"/>
    </location>
</feature>
<sequence>MTSILWVKWKQLLRGPWMVLGLTAAMIGFAFVVGSNFSSKVEIPVFSKLSKSAANEIIEQLNTSDNFAYVLMDKEKAIDDVVDNNAEMAVQLDDGEAIIFLASEGSNASLVYYELHDAYEKMNRDAIIMESAANLTDSEREALQDNLNDLSEYDVFTIKQSGFQAKGAFVYDSGLQGVFGFALFFVIYTIAYNVVTILTEKKEGVWDRMILSPLKKWEIYAGNLVYSFILGYIQISLVFSVFKFGLGYNFYGSFGKTLVILIPYVFSIVAISILVAGLVKDINQFHVVMPLISVSMAMLGGAYWPLELVSSNLIQTLAKFVPLTYGMEALKGATVYGYDWSALFYPMGMMTLMGVVCMVIGILLFRRKAS</sequence>
<comment type="caution">
    <text evidence="10">The sequence shown here is derived from an EMBL/GenBank/DDBJ whole genome shotgun (WGS) entry which is preliminary data.</text>
</comment>
<comment type="subcellular location">
    <subcellularLocation>
        <location evidence="1">Cell membrane</location>
        <topology evidence="1">Multi-pass membrane protein</topology>
    </subcellularLocation>
</comment>
<keyword evidence="11" id="KW-1185">Reference proteome</keyword>
<feature type="transmembrane region" description="Helical" evidence="8">
    <location>
        <begin position="343"/>
        <end position="365"/>
    </location>
</feature>
<feature type="transmembrane region" description="Helical" evidence="8">
    <location>
        <begin position="254"/>
        <end position="278"/>
    </location>
</feature>
<keyword evidence="6 8" id="KW-1133">Transmembrane helix</keyword>
<dbReference type="AlphaFoldDB" id="A0A927HA22"/>
<dbReference type="InterPro" id="IPR051449">
    <property type="entry name" value="ABC-2_transporter_component"/>
</dbReference>
<gene>
    <name evidence="10" type="ORF">IEO70_01755</name>
</gene>
<dbReference type="InterPro" id="IPR047817">
    <property type="entry name" value="ABC2_TM_bact-type"/>
</dbReference>
<feature type="domain" description="ABC transmembrane type-2" evidence="9">
    <location>
        <begin position="140"/>
        <end position="368"/>
    </location>
</feature>
<feature type="transmembrane region" description="Helical" evidence="8">
    <location>
        <begin position="285"/>
        <end position="304"/>
    </location>
</feature>
<evidence type="ECO:0000256" key="6">
    <source>
        <dbReference type="ARBA" id="ARBA00022989"/>
    </source>
</evidence>
<reference evidence="10" key="1">
    <citation type="submission" date="2020-09" db="EMBL/GenBank/DDBJ databases">
        <title>Bacillus faecalis sp. nov., a moderately halophilic bacterium isolated from cow faeces.</title>
        <authorList>
            <person name="Jiang L."/>
            <person name="Lee J."/>
        </authorList>
    </citation>
    <scope>NUCLEOTIDE SEQUENCE</scope>
    <source>
        <strain evidence="10">AGMB 02131</strain>
    </source>
</reference>
<keyword evidence="5 8" id="KW-0812">Transmembrane</keyword>
<comment type="similarity">
    <text evidence="2">Belongs to the ABC-2 integral membrane protein family.</text>
</comment>
<accession>A0A927HA22</accession>
<dbReference type="GO" id="GO:0140359">
    <property type="term" value="F:ABC-type transporter activity"/>
    <property type="evidence" value="ECO:0007669"/>
    <property type="project" value="InterPro"/>
</dbReference>
<evidence type="ECO:0000313" key="10">
    <source>
        <dbReference type="EMBL" id="MBD3107092.1"/>
    </source>
</evidence>
<dbReference type="GO" id="GO:0005886">
    <property type="term" value="C:plasma membrane"/>
    <property type="evidence" value="ECO:0007669"/>
    <property type="project" value="UniProtKB-SubCell"/>
</dbReference>
<dbReference type="EMBL" id="JACXSI010000002">
    <property type="protein sequence ID" value="MBD3107092.1"/>
    <property type="molecule type" value="Genomic_DNA"/>
</dbReference>
<keyword evidence="3" id="KW-0813">Transport</keyword>
<evidence type="ECO:0000256" key="4">
    <source>
        <dbReference type="ARBA" id="ARBA00022475"/>
    </source>
</evidence>
<evidence type="ECO:0000313" key="11">
    <source>
        <dbReference type="Proteomes" id="UP000602076"/>
    </source>
</evidence>
<evidence type="ECO:0000256" key="5">
    <source>
        <dbReference type="ARBA" id="ARBA00022692"/>
    </source>
</evidence>
<proteinExistence type="inferred from homology"/>
<keyword evidence="4" id="KW-1003">Cell membrane</keyword>
<protein>
    <submittedName>
        <fullName evidence="10">ABC transporter permease</fullName>
    </submittedName>
</protein>
<organism evidence="10 11">
    <name type="scientific">Peribacillus faecalis</name>
    <dbReference type="NCBI Taxonomy" id="2772559"/>
    <lineage>
        <taxon>Bacteria</taxon>
        <taxon>Bacillati</taxon>
        <taxon>Bacillota</taxon>
        <taxon>Bacilli</taxon>
        <taxon>Bacillales</taxon>
        <taxon>Bacillaceae</taxon>
        <taxon>Peribacillus</taxon>
    </lineage>
</organism>
<evidence type="ECO:0000256" key="1">
    <source>
        <dbReference type="ARBA" id="ARBA00004651"/>
    </source>
</evidence>
<evidence type="ECO:0000256" key="3">
    <source>
        <dbReference type="ARBA" id="ARBA00022448"/>
    </source>
</evidence>
<evidence type="ECO:0000256" key="7">
    <source>
        <dbReference type="ARBA" id="ARBA00023136"/>
    </source>
</evidence>
<dbReference type="InterPro" id="IPR013525">
    <property type="entry name" value="ABC2_TM"/>
</dbReference>
<dbReference type="PROSITE" id="PS51012">
    <property type="entry name" value="ABC_TM2"/>
    <property type="match status" value="1"/>
</dbReference>
<dbReference type="Pfam" id="PF12698">
    <property type="entry name" value="ABC2_membrane_3"/>
    <property type="match status" value="1"/>
</dbReference>
<dbReference type="PANTHER" id="PTHR30294">
    <property type="entry name" value="MEMBRANE COMPONENT OF ABC TRANSPORTER YHHJ-RELATED"/>
    <property type="match status" value="1"/>
</dbReference>
<name>A0A927HA22_9BACI</name>
<feature type="transmembrane region" description="Helical" evidence="8">
    <location>
        <begin position="178"/>
        <end position="198"/>
    </location>
</feature>
<dbReference type="Proteomes" id="UP000602076">
    <property type="component" value="Unassembled WGS sequence"/>
</dbReference>
<evidence type="ECO:0000256" key="8">
    <source>
        <dbReference type="SAM" id="Phobius"/>
    </source>
</evidence>